<dbReference type="CDD" id="cd12148">
    <property type="entry name" value="fungal_TF_MHR"/>
    <property type="match status" value="1"/>
</dbReference>
<evidence type="ECO:0000256" key="4">
    <source>
        <dbReference type="ARBA" id="ARBA00023163"/>
    </source>
</evidence>
<protein>
    <recommendedName>
        <fullName evidence="6">Zn(2)-C6 fungal-type domain-containing protein</fullName>
    </recommendedName>
</protein>
<keyword evidence="5" id="KW-0539">Nucleus</keyword>
<reference evidence="8" key="1">
    <citation type="journal article" date="2015" name="Genome Announc.">
        <title>Draft genome sequence of the fungus Penicillium brasilianum MG11.</title>
        <authorList>
            <person name="Horn F."/>
            <person name="Linde J."/>
            <person name="Mattern D.J."/>
            <person name="Walther G."/>
            <person name="Guthke R."/>
            <person name="Brakhage A.A."/>
            <person name="Valiante V."/>
        </authorList>
    </citation>
    <scope>NUCLEOTIDE SEQUENCE [LARGE SCALE GENOMIC DNA]</scope>
    <source>
        <strain evidence="8">MG11</strain>
    </source>
</reference>
<dbReference type="STRING" id="104259.A0A0F7TXN0"/>
<keyword evidence="2" id="KW-0805">Transcription regulation</keyword>
<name>A0A0F7TXN0_PENBI</name>
<dbReference type="GO" id="GO:0006351">
    <property type="term" value="P:DNA-templated transcription"/>
    <property type="evidence" value="ECO:0007669"/>
    <property type="project" value="InterPro"/>
</dbReference>
<evidence type="ECO:0000256" key="5">
    <source>
        <dbReference type="ARBA" id="ARBA00023242"/>
    </source>
</evidence>
<dbReference type="GO" id="GO:0000981">
    <property type="term" value="F:DNA-binding transcription factor activity, RNA polymerase II-specific"/>
    <property type="evidence" value="ECO:0007669"/>
    <property type="project" value="InterPro"/>
</dbReference>
<dbReference type="AlphaFoldDB" id="A0A0F7TXN0"/>
<accession>A0A0F7TXN0</accession>
<dbReference type="OrthoDB" id="2283488at2759"/>
<keyword evidence="3" id="KW-0238">DNA-binding</keyword>
<proteinExistence type="predicted"/>
<dbReference type="SMART" id="SM00906">
    <property type="entry name" value="Fungal_trans"/>
    <property type="match status" value="1"/>
</dbReference>
<dbReference type="PROSITE" id="PS00463">
    <property type="entry name" value="ZN2_CY6_FUNGAL_1"/>
    <property type="match status" value="1"/>
</dbReference>
<evidence type="ECO:0000256" key="1">
    <source>
        <dbReference type="ARBA" id="ARBA00022723"/>
    </source>
</evidence>
<evidence type="ECO:0000256" key="2">
    <source>
        <dbReference type="ARBA" id="ARBA00023015"/>
    </source>
</evidence>
<dbReference type="SUPFAM" id="SSF57701">
    <property type="entry name" value="Zn2/Cys6 DNA-binding domain"/>
    <property type="match status" value="1"/>
</dbReference>
<dbReference type="InterPro" id="IPR051127">
    <property type="entry name" value="Fungal_SecMet_Regulators"/>
</dbReference>
<evidence type="ECO:0000313" key="7">
    <source>
        <dbReference type="EMBL" id="CEJ59832.1"/>
    </source>
</evidence>
<dbReference type="SMART" id="SM00066">
    <property type="entry name" value="GAL4"/>
    <property type="match status" value="1"/>
</dbReference>
<keyword evidence="8" id="KW-1185">Reference proteome</keyword>
<evidence type="ECO:0000256" key="3">
    <source>
        <dbReference type="ARBA" id="ARBA00023125"/>
    </source>
</evidence>
<evidence type="ECO:0000313" key="8">
    <source>
        <dbReference type="Proteomes" id="UP000042958"/>
    </source>
</evidence>
<keyword evidence="4" id="KW-0804">Transcription</keyword>
<sequence length="725" mass="81924">MSESAQQRSFKRHRPKVPLDQRKRTVKACTSCRLRKRRCILGSSDRCRNCRNRNLTCIFEEDRDSPSPPTSHHTSIDHEDVVARFNMSYPEIGLKAHHSSFLLEIIMDSSRTFGEEGTSKKGCAVCQNTRYLSPHESTSTSENAYPKQETQKPSDDLLAHRDFLAHATAAVSQTKTVELIEAATPFYPTEESDYGDENVLMGRILKDFPSRATGEALVSAFFFYAEANWYYFDEPSFRDQLFGLYDSGLSPNVTNPKFICLALAVFATGSQFVHLYQADHLDNPEKMTAAQTGIPGMRYFQHAQTLVPHIVASPCLEGLLGCLLLALYVLPIHNTNTCYTYLGLSLRIAICLGLHRKPARSDLSPTLSEIRNRVFWTTYSIERRVALSLGYPETLHSDDIDCPFPQRRPDLDTPFSYRAERLLAYTKLTLLLNQTICSRTLDKSSRDIQNQLLSWKEALPSQLKTLNGPSLRLNVHLQLHYSMVWIVIGRAALIGRVRRLLSKTESSKVDGVTSKECDELSDSCVEHATHIIDLINLLRTRGQLGRFSYTDFHTCSSAAVVVLLESILYPRLTSFSKIRMAMDALRYMATGSDYAKNSLKYVNDFQVVVNKALASMYRRDHETSCSVRVSGSPEFGDLPKSQDSFMQSSTQPFHPPDSIFLGSHPEVDPEDVDVSHHQGGEEISRMPFFDEMETSLENCSFTELHLLGFDCLYSSEMLNWDNVGP</sequence>
<dbReference type="PANTHER" id="PTHR47424:SF6">
    <property type="entry name" value="PROLINE UTILIZATION TRANS-ACTIVATOR"/>
    <property type="match status" value="1"/>
</dbReference>
<gene>
    <name evidence="7" type="ORF">PMG11_08435</name>
</gene>
<feature type="domain" description="Zn(2)-C6 fungal-type" evidence="6">
    <location>
        <begin position="28"/>
        <end position="59"/>
    </location>
</feature>
<dbReference type="Gene3D" id="4.10.240.10">
    <property type="entry name" value="Zn(2)-C6 fungal-type DNA-binding domain"/>
    <property type="match status" value="1"/>
</dbReference>
<dbReference type="GO" id="GO:0003677">
    <property type="term" value="F:DNA binding"/>
    <property type="evidence" value="ECO:0007669"/>
    <property type="project" value="UniProtKB-KW"/>
</dbReference>
<keyword evidence="1" id="KW-0479">Metal-binding</keyword>
<evidence type="ECO:0000259" key="6">
    <source>
        <dbReference type="PROSITE" id="PS50048"/>
    </source>
</evidence>
<organism evidence="7 8">
    <name type="scientific">Penicillium brasilianum</name>
    <dbReference type="NCBI Taxonomy" id="104259"/>
    <lineage>
        <taxon>Eukaryota</taxon>
        <taxon>Fungi</taxon>
        <taxon>Dikarya</taxon>
        <taxon>Ascomycota</taxon>
        <taxon>Pezizomycotina</taxon>
        <taxon>Eurotiomycetes</taxon>
        <taxon>Eurotiomycetidae</taxon>
        <taxon>Eurotiales</taxon>
        <taxon>Aspergillaceae</taxon>
        <taxon>Penicillium</taxon>
    </lineage>
</organism>
<dbReference type="CDD" id="cd00067">
    <property type="entry name" value="GAL4"/>
    <property type="match status" value="1"/>
</dbReference>
<dbReference type="InterPro" id="IPR007219">
    <property type="entry name" value="XnlR_reg_dom"/>
</dbReference>
<dbReference type="Pfam" id="PF04082">
    <property type="entry name" value="Fungal_trans"/>
    <property type="match status" value="1"/>
</dbReference>
<dbReference type="InterPro" id="IPR036864">
    <property type="entry name" value="Zn2-C6_fun-type_DNA-bd_sf"/>
</dbReference>
<dbReference type="PROSITE" id="PS50048">
    <property type="entry name" value="ZN2_CY6_FUNGAL_2"/>
    <property type="match status" value="1"/>
</dbReference>
<dbReference type="GO" id="GO:0008270">
    <property type="term" value="F:zinc ion binding"/>
    <property type="evidence" value="ECO:0007669"/>
    <property type="project" value="InterPro"/>
</dbReference>
<dbReference type="PANTHER" id="PTHR47424">
    <property type="entry name" value="REGULATORY PROTEIN GAL4"/>
    <property type="match status" value="1"/>
</dbReference>
<dbReference type="EMBL" id="CDHK01000007">
    <property type="protein sequence ID" value="CEJ59832.1"/>
    <property type="molecule type" value="Genomic_DNA"/>
</dbReference>
<dbReference type="Proteomes" id="UP000042958">
    <property type="component" value="Unassembled WGS sequence"/>
</dbReference>
<dbReference type="InterPro" id="IPR001138">
    <property type="entry name" value="Zn2Cys6_DnaBD"/>
</dbReference>